<keyword evidence="2" id="KW-1133">Transmembrane helix</keyword>
<keyword evidence="5" id="KW-1185">Reference proteome</keyword>
<dbReference type="EMBL" id="RBVX01000003">
    <property type="protein sequence ID" value="RSL34433.1"/>
    <property type="molecule type" value="Genomic_DNA"/>
</dbReference>
<protein>
    <submittedName>
        <fullName evidence="4">DUF1510 family protein</fullName>
    </submittedName>
</protein>
<evidence type="ECO:0000256" key="1">
    <source>
        <dbReference type="SAM" id="MobiDB-lite"/>
    </source>
</evidence>
<evidence type="ECO:0000313" key="4">
    <source>
        <dbReference type="EMBL" id="RSL34433.1"/>
    </source>
</evidence>
<feature type="compositionally biased region" description="Acidic residues" evidence="1">
    <location>
        <begin position="52"/>
        <end position="76"/>
    </location>
</feature>
<keyword evidence="2" id="KW-0472">Membrane</keyword>
<dbReference type="OrthoDB" id="2168558at2"/>
<proteinExistence type="predicted"/>
<feature type="compositionally biased region" description="Acidic residues" evidence="1">
    <location>
        <begin position="124"/>
        <end position="145"/>
    </location>
</feature>
<gene>
    <name evidence="4" type="ORF">D7Z54_04565</name>
</gene>
<name>A0A428N7R1_9BACI</name>
<reference evidence="4 5" key="1">
    <citation type="submission" date="2018-10" db="EMBL/GenBank/DDBJ databases">
        <title>Draft genome sequence of Bacillus salarius IM0101, isolated from a hypersaline soil in Inner Mongolia, China.</title>
        <authorList>
            <person name="Yamprayoonswat W."/>
            <person name="Boonvisut S."/>
            <person name="Jumpathong W."/>
            <person name="Sittihan S."/>
            <person name="Ruangsuj P."/>
            <person name="Wanthongcharoen S."/>
            <person name="Thongpramul N."/>
            <person name="Pimmason S."/>
            <person name="Yu B."/>
            <person name="Yasawong M."/>
        </authorList>
    </citation>
    <scope>NUCLEOTIDE SEQUENCE [LARGE SCALE GENOMIC DNA]</scope>
    <source>
        <strain evidence="4 5">IM0101</strain>
    </source>
</reference>
<feature type="compositionally biased region" description="Low complexity" evidence="1">
    <location>
        <begin position="111"/>
        <end position="123"/>
    </location>
</feature>
<organism evidence="4 5">
    <name type="scientific">Salibacterium salarium</name>
    <dbReference type="NCBI Taxonomy" id="284579"/>
    <lineage>
        <taxon>Bacteria</taxon>
        <taxon>Bacillati</taxon>
        <taxon>Bacillota</taxon>
        <taxon>Bacilli</taxon>
        <taxon>Bacillales</taxon>
        <taxon>Bacillaceae</taxon>
    </lineage>
</organism>
<dbReference type="Proteomes" id="UP000275076">
    <property type="component" value="Unassembled WGS sequence"/>
</dbReference>
<feature type="domain" description="DUF1510" evidence="3">
    <location>
        <begin position="141"/>
        <end position="233"/>
    </location>
</feature>
<accession>A0A428N7R1</accession>
<evidence type="ECO:0000313" key="5">
    <source>
        <dbReference type="Proteomes" id="UP000275076"/>
    </source>
</evidence>
<feature type="transmembrane region" description="Helical" evidence="2">
    <location>
        <begin position="26"/>
        <end position="47"/>
    </location>
</feature>
<evidence type="ECO:0000256" key="2">
    <source>
        <dbReference type="SAM" id="Phobius"/>
    </source>
</evidence>
<feature type="region of interest" description="Disordered" evidence="1">
    <location>
        <begin position="51"/>
        <end position="164"/>
    </location>
</feature>
<comment type="caution">
    <text evidence="4">The sequence shown here is derived from an EMBL/GenBank/DDBJ whole genome shotgun (WGS) entry which is preliminary data.</text>
</comment>
<sequence length="240" mass="27309">MSENNNRGFGEDNRYEMRRRKRMNRILNGSILVVGALILFFALQLFLPSNEEASDEEQNDQSTPESEEEVDTEDSTDQTAPKDNQETETDNQSETVDTDNSPEKTSDENTQEQNQQNESNSSDSEGDNEDDQLSVPETEAEDGEWEPIGTEQSGSFSHDFDEDSQNWEEMEAALRYATDLSEEEMKVWQIENGGDVDKVIGTVSTLSNANQPLQVTMQFVENEGWKPLEVERLDSNPYRQ</sequence>
<evidence type="ECO:0000259" key="3">
    <source>
        <dbReference type="Pfam" id="PF07423"/>
    </source>
</evidence>
<dbReference type="AlphaFoldDB" id="A0A428N7R1"/>
<dbReference type="InterPro" id="IPR009988">
    <property type="entry name" value="DUF1510"/>
</dbReference>
<dbReference type="RefSeq" id="WP_125554666.1">
    <property type="nucleotide sequence ID" value="NZ_RBVX01000003.1"/>
</dbReference>
<dbReference type="Pfam" id="PF07423">
    <property type="entry name" value="DUF1510"/>
    <property type="match status" value="1"/>
</dbReference>
<keyword evidence="2" id="KW-0812">Transmembrane</keyword>